<dbReference type="CDD" id="cd01577">
    <property type="entry name" value="IPMI_Swivel"/>
    <property type="match status" value="1"/>
</dbReference>
<organism evidence="12 13">
    <name type="scientific">Candidatus Francisella endociliophora</name>
    <dbReference type="NCBI Taxonomy" id="653937"/>
    <lineage>
        <taxon>Bacteria</taxon>
        <taxon>Pseudomonadati</taxon>
        <taxon>Pseudomonadota</taxon>
        <taxon>Gammaproteobacteria</taxon>
        <taxon>Thiotrichales</taxon>
        <taxon>Francisellaceae</taxon>
        <taxon>Francisella</taxon>
    </lineage>
</organism>
<dbReference type="PANTHER" id="PTHR43345">
    <property type="entry name" value="3-ISOPROPYLMALATE DEHYDRATASE SMALL SUBUNIT 2-RELATED-RELATED"/>
    <property type="match status" value="1"/>
</dbReference>
<dbReference type="eggNOG" id="COG0066">
    <property type="taxonomic scope" value="Bacteria"/>
</dbReference>
<feature type="domain" description="Aconitase A/isopropylmalate dehydratase small subunit swivel" evidence="11">
    <location>
        <begin position="1"/>
        <end position="117"/>
    </location>
</feature>
<evidence type="ECO:0000259" key="11">
    <source>
        <dbReference type="Pfam" id="PF00694"/>
    </source>
</evidence>
<evidence type="ECO:0000256" key="1">
    <source>
        <dbReference type="ARBA" id="ARBA00000491"/>
    </source>
</evidence>
<comment type="subunit">
    <text evidence="5 10">Heterodimer of LeuC and LeuD.</text>
</comment>
<dbReference type="GO" id="GO:0003861">
    <property type="term" value="F:3-isopropylmalate dehydratase activity"/>
    <property type="evidence" value="ECO:0007669"/>
    <property type="project" value="UniProtKB-UniRule"/>
</dbReference>
<evidence type="ECO:0000313" key="13">
    <source>
        <dbReference type="Proteomes" id="UP000029672"/>
    </source>
</evidence>
<evidence type="ECO:0000256" key="5">
    <source>
        <dbReference type="ARBA" id="ARBA00011271"/>
    </source>
</evidence>
<protein>
    <recommendedName>
        <fullName evidence="10">3-isopropylmalate dehydratase small subunit</fullName>
        <ecNumber evidence="10">4.2.1.33</ecNumber>
    </recommendedName>
    <alternativeName>
        <fullName evidence="10">Alpha-IPM isomerase</fullName>
        <shortName evidence="10">IPMI</shortName>
    </alternativeName>
    <alternativeName>
        <fullName evidence="10">Isopropylmalate isomerase</fullName>
    </alternativeName>
</protein>
<dbReference type="PANTHER" id="PTHR43345:SF5">
    <property type="entry name" value="3-ISOPROPYLMALATE DEHYDRATASE SMALL SUBUNIT"/>
    <property type="match status" value="1"/>
</dbReference>
<evidence type="ECO:0000256" key="8">
    <source>
        <dbReference type="ARBA" id="ARBA00023239"/>
    </source>
</evidence>
<evidence type="ECO:0000256" key="2">
    <source>
        <dbReference type="ARBA" id="ARBA00002695"/>
    </source>
</evidence>
<dbReference type="AlphaFoldDB" id="A0A097EPZ3"/>
<dbReference type="InterPro" id="IPR050075">
    <property type="entry name" value="LeuD"/>
</dbReference>
<comment type="similarity">
    <text evidence="4 10">Belongs to the LeuD family. LeuD type 1 subfamily.</text>
</comment>
<evidence type="ECO:0000313" key="12">
    <source>
        <dbReference type="EMBL" id="AIT09638.1"/>
    </source>
</evidence>
<dbReference type="InterPro" id="IPR015928">
    <property type="entry name" value="Aconitase/3IPM_dehydase_swvl"/>
</dbReference>
<comment type="pathway">
    <text evidence="3 10">Amino-acid biosynthesis; L-leucine biosynthesis; L-leucine from 3-methyl-2-oxobutanoate: step 2/4.</text>
</comment>
<evidence type="ECO:0000256" key="3">
    <source>
        <dbReference type="ARBA" id="ARBA00004729"/>
    </source>
</evidence>
<dbReference type="UniPathway" id="UPA00048">
    <property type="reaction ID" value="UER00071"/>
</dbReference>
<dbReference type="InterPro" id="IPR004431">
    <property type="entry name" value="3-IsopropMal_deHydase_ssu"/>
</dbReference>
<keyword evidence="13" id="KW-1185">Reference proteome</keyword>
<keyword evidence="9 10" id="KW-0100">Branched-chain amino acid biosynthesis</keyword>
<dbReference type="EC" id="4.2.1.33" evidence="10"/>
<accession>A0A097EPZ3</accession>
<dbReference type="HAMAP" id="MF_01031">
    <property type="entry name" value="LeuD_type1"/>
    <property type="match status" value="1"/>
</dbReference>
<name>A0A097EPZ3_9GAMM</name>
<keyword evidence="8 10" id="KW-0456">Lyase</keyword>
<dbReference type="InterPro" id="IPR033940">
    <property type="entry name" value="IPMI_Swivel"/>
</dbReference>
<evidence type="ECO:0000256" key="4">
    <source>
        <dbReference type="ARBA" id="ARBA00009845"/>
    </source>
</evidence>
<dbReference type="OrthoDB" id="9777465at2"/>
<gene>
    <name evidence="10" type="primary">leuD</name>
    <name evidence="12" type="ORF">LO80_06455</name>
</gene>
<dbReference type="KEGG" id="frf:LO80_06455"/>
<comment type="function">
    <text evidence="2 10">Catalyzes the isomerization between 2-isopropylmalate and 3-isopropylmalate, via the formation of 2-isopropylmaleate.</text>
</comment>
<dbReference type="GO" id="GO:0016853">
    <property type="term" value="F:isomerase activity"/>
    <property type="evidence" value="ECO:0007669"/>
    <property type="project" value="UniProtKB-KW"/>
</dbReference>
<dbReference type="InterPro" id="IPR000573">
    <property type="entry name" value="AconitaseA/IPMdHydase_ssu_swvl"/>
</dbReference>
<dbReference type="NCBIfam" id="TIGR00171">
    <property type="entry name" value="leuD"/>
    <property type="match status" value="1"/>
</dbReference>
<reference evidence="12 13" key="1">
    <citation type="submission" date="2014-10" db="EMBL/GenBank/DDBJ databases">
        <title>Whole genome sequence of Francisella endociliophora strain FSC1006, isolated from a laboratory culture of the marine ciliate Euplotes raikovi.</title>
        <authorList>
            <person name="Granberg M."/>
            <person name="Backman S."/>
            <person name="Lundmark E."/>
            <person name="Nilsson E."/>
            <person name="Karlsson E."/>
            <person name="Thelaus J."/>
            <person name="Ohrman C."/>
            <person name="Larkeryd A."/>
            <person name="Stenberg P."/>
        </authorList>
    </citation>
    <scope>NUCLEOTIDE SEQUENCE [LARGE SCALE GENOMIC DNA]</scope>
    <source>
        <strain evidence="12 13">FSC1006</strain>
    </source>
</reference>
<comment type="catalytic activity">
    <reaction evidence="1 10">
        <text>(2R,3S)-3-isopropylmalate = (2S)-2-isopropylmalate</text>
        <dbReference type="Rhea" id="RHEA:32287"/>
        <dbReference type="ChEBI" id="CHEBI:1178"/>
        <dbReference type="ChEBI" id="CHEBI:35121"/>
        <dbReference type="EC" id="4.2.1.33"/>
    </reaction>
</comment>
<evidence type="ECO:0000256" key="10">
    <source>
        <dbReference type="HAMAP-Rule" id="MF_01031"/>
    </source>
</evidence>
<keyword evidence="12" id="KW-0413">Isomerase</keyword>
<evidence type="ECO:0000256" key="9">
    <source>
        <dbReference type="ARBA" id="ARBA00023304"/>
    </source>
</evidence>
<dbReference type="Gene3D" id="3.20.19.10">
    <property type="entry name" value="Aconitase, domain 4"/>
    <property type="match status" value="1"/>
</dbReference>
<dbReference type="GO" id="GO:0009316">
    <property type="term" value="C:3-isopropylmalate dehydratase complex"/>
    <property type="evidence" value="ECO:0007669"/>
    <property type="project" value="InterPro"/>
</dbReference>
<dbReference type="RefSeq" id="WP_040009708.1">
    <property type="nucleotide sequence ID" value="NZ_CP009574.1"/>
</dbReference>
<dbReference type="EMBL" id="CP009574">
    <property type="protein sequence ID" value="AIT09638.1"/>
    <property type="molecule type" value="Genomic_DNA"/>
</dbReference>
<proteinExistence type="inferred from homology"/>
<evidence type="ECO:0000256" key="7">
    <source>
        <dbReference type="ARBA" id="ARBA00022605"/>
    </source>
</evidence>
<sequence>MQAFKKLTSSAIPLWLSDIDTDMIIPANFLTQTTKDGYGKSLFHNLKEKDSGFVFNNPDYASSKILIAGDNFGCGSSREHAVWALTQAGIKVIIAPSFSDIFFNNAAKNGLLLISLDKDTVKKLCDRAEDPKFSMTVDLQKQTVIADCNTYSFDYDPFRKDCLIKGLDDMTYLVEHLDIIKQFEQSQRG</sequence>
<dbReference type="STRING" id="1547445.LO80_06455"/>
<dbReference type="FunFam" id="3.20.19.10:FF:000003">
    <property type="entry name" value="3-isopropylmalate dehydratase small subunit"/>
    <property type="match status" value="1"/>
</dbReference>
<evidence type="ECO:0000256" key="6">
    <source>
        <dbReference type="ARBA" id="ARBA00022430"/>
    </source>
</evidence>
<dbReference type="HOGENOM" id="CLU_081378_0_3_6"/>
<dbReference type="GO" id="GO:0009098">
    <property type="term" value="P:L-leucine biosynthetic process"/>
    <property type="evidence" value="ECO:0007669"/>
    <property type="project" value="UniProtKB-UniRule"/>
</dbReference>
<dbReference type="NCBIfam" id="NF002458">
    <property type="entry name" value="PRK01641.1"/>
    <property type="match status" value="1"/>
</dbReference>
<keyword evidence="7 10" id="KW-0028">Amino-acid biosynthesis</keyword>
<dbReference type="Pfam" id="PF00694">
    <property type="entry name" value="Aconitase_C"/>
    <property type="match status" value="1"/>
</dbReference>
<keyword evidence="6 10" id="KW-0432">Leucine biosynthesis</keyword>
<dbReference type="Proteomes" id="UP000029672">
    <property type="component" value="Chromosome"/>
</dbReference>
<dbReference type="SUPFAM" id="SSF52016">
    <property type="entry name" value="LeuD/IlvD-like"/>
    <property type="match status" value="1"/>
</dbReference>